<evidence type="ECO:0000313" key="4">
    <source>
        <dbReference type="Proteomes" id="UP001470230"/>
    </source>
</evidence>
<dbReference type="Gene3D" id="3.40.50.410">
    <property type="entry name" value="von Willebrand factor, type A domain"/>
    <property type="match status" value="1"/>
</dbReference>
<dbReference type="SMART" id="SM00327">
    <property type="entry name" value="VWA"/>
    <property type="match status" value="1"/>
</dbReference>
<organism evidence="3 4">
    <name type="scientific">Tritrichomonas musculus</name>
    <dbReference type="NCBI Taxonomy" id="1915356"/>
    <lineage>
        <taxon>Eukaryota</taxon>
        <taxon>Metamonada</taxon>
        <taxon>Parabasalia</taxon>
        <taxon>Tritrichomonadida</taxon>
        <taxon>Tritrichomonadidae</taxon>
        <taxon>Tritrichomonas</taxon>
    </lineage>
</organism>
<evidence type="ECO:0000259" key="2">
    <source>
        <dbReference type="PROSITE" id="PS51468"/>
    </source>
</evidence>
<dbReference type="InterPro" id="IPR036465">
    <property type="entry name" value="vWFA_dom_sf"/>
</dbReference>
<dbReference type="EMBL" id="JAPFFF010000027">
    <property type="protein sequence ID" value="KAK8847920.1"/>
    <property type="molecule type" value="Genomic_DNA"/>
</dbReference>
<dbReference type="PANTHER" id="PTHR45737:SF6">
    <property type="entry name" value="VON WILLEBRAND FACTOR A DOMAIN-CONTAINING PROTEIN 5A"/>
    <property type="match status" value="1"/>
</dbReference>
<dbReference type="Pfam" id="PF08487">
    <property type="entry name" value="VIT"/>
    <property type="match status" value="1"/>
</dbReference>
<reference evidence="3 4" key="1">
    <citation type="submission" date="2024-04" db="EMBL/GenBank/DDBJ databases">
        <title>Tritrichomonas musculus Genome.</title>
        <authorList>
            <person name="Alves-Ferreira E."/>
            <person name="Grigg M."/>
            <person name="Lorenzi H."/>
            <person name="Galac M."/>
        </authorList>
    </citation>
    <scope>NUCLEOTIDE SEQUENCE [LARGE SCALE GENOMIC DNA]</scope>
    <source>
        <strain evidence="3 4">EAF2021</strain>
    </source>
</reference>
<dbReference type="PANTHER" id="PTHR45737">
    <property type="entry name" value="VON WILLEBRAND FACTOR A DOMAIN-CONTAINING PROTEIN 5A"/>
    <property type="match status" value="1"/>
</dbReference>
<dbReference type="PROSITE" id="PS51468">
    <property type="entry name" value="VIT"/>
    <property type="match status" value="1"/>
</dbReference>
<keyword evidence="4" id="KW-1185">Reference proteome</keyword>
<dbReference type="Pfam" id="PF13768">
    <property type="entry name" value="VWA_3"/>
    <property type="match status" value="1"/>
</dbReference>
<protein>
    <submittedName>
        <fullName evidence="3">von Willebrand factor A domain-containing protein 5A</fullName>
    </submittedName>
</protein>
<dbReference type="InterPro" id="IPR013694">
    <property type="entry name" value="VIT"/>
</dbReference>
<dbReference type="InterPro" id="IPR002035">
    <property type="entry name" value="VWF_A"/>
</dbReference>
<evidence type="ECO:0000313" key="3">
    <source>
        <dbReference type="EMBL" id="KAK8847920.1"/>
    </source>
</evidence>
<dbReference type="PROSITE" id="PS50234">
    <property type="entry name" value="VWFA"/>
    <property type="match status" value="1"/>
</dbReference>
<feature type="domain" description="VWFA" evidence="1">
    <location>
        <begin position="252"/>
        <end position="412"/>
    </location>
</feature>
<evidence type="ECO:0000259" key="1">
    <source>
        <dbReference type="PROSITE" id="PS50234"/>
    </source>
</evidence>
<name>A0ABR2HJ72_9EUKA</name>
<dbReference type="SUPFAM" id="SSF53300">
    <property type="entry name" value="vWA-like"/>
    <property type="match status" value="1"/>
</dbReference>
<feature type="domain" description="VIT" evidence="2">
    <location>
        <begin position="4"/>
        <end position="133"/>
    </location>
</feature>
<accession>A0ABR2HJ72</accession>
<sequence length="804" mass="91562">MTFGSFCTKLDRSSLQTLQPETITIKGKLIGFLADLEIIQSVKNTTSKDLDEVIYIFPTDNRLCIYGLTFFIGKEKIEAKISKSNQATEIFNEAKESGYTTIMSEDISPGVTSIKIGNLPKNQNIQVNLTCSLMSQLSSPTTILTKLPLHGCDPKGNYLDLADLPTLSINAELDIEQFSSIQQVNVNCDECSYDSNKKKLLIQSSMVTSDNLIIEIELSEKVQNQIVKCDKMTVLSVIPEFKSQTKSNQNKEFIFLVDCSASMIGNSIAKAKESLGYFISHVPLNSKFNIIQFGTTYKKFFSEPVEANKKNKEYAKKQISQIRANFGGTQMLELFQELFQSNRLTQREIFIITDGEVFNREEVVKLIEENSYFNRIFAIGLGFLDEIAEITNGKSDFVFDSKDLLSKVIEHIELSLVDAAVDTEIHLSGEREAQIVPYPIPPLLPGVLRHFFICDSSKSKGDDDYVLITAKLPNQSDEIEIVVSKEFAKEISISQNQRNPILSLFAQKQLKRIQTENEEIATNLSLESGVLCNFTSYIGVSSIKYVHKEQRTGIFCETYCETCCETYCDDCDYDVDPSASFSCYTKSMHFLHEDRARLRRIDDKTRRIGSSAKSIEDSMCFYREACKTKRSSFFSSLASKFCFWRKNNDEIEDDSNPELSSPPPPQYINHFAEPDDHDVHIDEKEIHSNNSWNEDASITDIVKMQTRDGFWDISTKFIESHFIDNKKTVSVGISFGNPMIDKRVKSTVFVLAFMLKYFSENEKILKNSHQKAIKWLNKINKSTKWDEIISNFKENIQRKKITTK</sequence>
<dbReference type="Proteomes" id="UP001470230">
    <property type="component" value="Unassembled WGS sequence"/>
</dbReference>
<gene>
    <name evidence="3" type="ORF">M9Y10_018968</name>
</gene>
<proteinExistence type="predicted"/>
<comment type="caution">
    <text evidence="3">The sequence shown here is derived from an EMBL/GenBank/DDBJ whole genome shotgun (WGS) entry which is preliminary data.</text>
</comment>